<evidence type="ECO:0000256" key="3">
    <source>
        <dbReference type="ARBA" id="ARBA00022801"/>
    </source>
</evidence>
<keyword evidence="3" id="KW-0378">Hydrolase</keyword>
<feature type="region of interest" description="Disordered" evidence="5">
    <location>
        <begin position="53"/>
        <end position="72"/>
    </location>
</feature>
<dbReference type="PANTHER" id="PTHR42776">
    <property type="entry name" value="SERINE PEPTIDASE S9 FAMILY MEMBER"/>
    <property type="match status" value="1"/>
</dbReference>
<name>A0A3Q8SD09_9BACL</name>
<dbReference type="Gene3D" id="3.40.50.1820">
    <property type="entry name" value="alpha/beta hydrolase"/>
    <property type="match status" value="1"/>
</dbReference>
<evidence type="ECO:0000313" key="8">
    <source>
        <dbReference type="Proteomes" id="UP000273145"/>
    </source>
</evidence>
<dbReference type="InterPro" id="IPR001375">
    <property type="entry name" value="Peptidase_S9_cat"/>
</dbReference>
<evidence type="ECO:0000256" key="2">
    <source>
        <dbReference type="ARBA" id="ARBA00022670"/>
    </source>
</evidence>
<dbReference type="Pfam" id="PF07676">
    <property type="entry name" value="PD40"/>
    <property type="match status" value="2"/>
</dbReference>
<dbReference type="GO" id="GO:0004252">
    <property type="term" value="F:serine-type endopeptidase activity"/>
    <property type="evidence" value="ECO:0007669"/>
    <property type="project" value="TreeGrafter"/>
</dbReference>
<dbReference type="SUPFAM" id="SSF82171">
    <property type="entry name" value="DPP6 N-terminal domain-like"/>
    <property type="match status" value="1"/>
</dbReference>
<evidence type="ECO:0000256" key="5">
    <source>
        <dbReference type="SAM" id="MobiDB-lite"/>
    </source>
</evidence>
<evidence type="ECO:0000259" key="6">
    <source>
        <dbReference type="Pfam" id="PF00326"/>
    </source>
</evidence>
<dbReference type="RefSeq" id="WP_125084118.1">
    <property type="nucleotide sequence ID" value="NZ_CP034248.1"/>
</dbReference>
<dbReference type="EMBL" id="CP034248">
    <property type="protein sequence ID" value="AZK47951.1"/>
    <property type="molecule type" value="Genomic_DNA"/>
</dbReference>
<dbReference type="OrthoDB" id="108903at2"/>
<dbReference type="SUPFAM" id="SSF53474">
    <property type="entry name" value="alpha/beta-Hydrolases"/>
    <property type="match status" value="1"/>
</dbReference>
<dbReference type="GO" id="GO:0006508">
    <property type="term" value="P:proteolysis"/>
    <property type="evidence" value="ECO:0007669"/>
    <property type="project" value="UniProtKB-KW"/>
</dbReference>
<keyword evidence="2" id="KW-0645">Protease</keyword>
<reference evidence="7 8" key="1">
    <citation type="submission" date="2018-11" db="EMBL/GenBank/DDBJ databases">
        <title>Genome sequencing of Paenibacillus lentus DSM25539(T).</title>
        <authorList>
            <person name="Kook J.-K."/>
            <person name="Park S.-N."/>
            <person name="Lim Y.K."/>
        </authorList>
    </citation>
    <scope>NUCLEOTIDE SEQUENCE [LARGE SCALE GENOMIC DNA]</scope>
    <source>
        <strain evidence="7 8">DSM 25539</strain>
    </source>
</reference>
<dbReference type="AlphaFoldDB" id="A0A3Q8SD09"/>
<organism evidence="7 8">
    <name type="scientific">Paenibacillus lentus</name>
    <dbReference type="NCBI Taxonomy" id="1338368"/>
    <lineage>
        <taxon>Bacteria</taxon>
        <taxon>Bacillati</taxon>
        <taxon>Bacillota</taxon>
        <taxon>Bacilli</taxon>
        <taxon>Bacillales</taxon>
        <taxon>Paenibacillaceae</taxon>
        <taxon>Paenibacillus</taxon>
    </lineage>
</organism>
<keyword evidence="8" id="KW-1185">Reference proteome</keyword>
<dbReference type="KEGG" id="plen:EIM92_18740"/>
<accession>A0A3Q8SD09</accession>
<evidence type="ECO:0000313" key="7">
    <source>
        <dbReference type="EMBL" id="AZK47951.1"/>
    </source>
</evidence>
<gene>
    <name evidence="7" type="ORF">EIM92_18740</name>
</gene>
<evidence type="ECO:0000256" key="1">
    <source>
        <dbReference type="ARBA" id="ARBA00010040"/>
    </source>
</evidence>
<protein>
    <submittedName>
        <fullName evidence="7">S9 family peptidase</fullName>
    </submittedName>
</protein>
<comment type="similarity">
    <text evidence="1">Belongs to the peptidase S9C family.</text>
</comment>
<dbReference type="InterPro" id="IPR029058">
    <property type="entry name" value="AB_hydrolase_fold"/>
</dbReference>
<evidence type="ECO:0000256" key="4">
    <source>
        <dbReference type="ARBA" id="ARBA00022825"/>
    </source>
</evidence>
<dbReference type="Gene3D" id="2.120.10.30">
    <property type="entry name" value="TolB, C-terminal domain"/>
    <property type="match status" value="2"/>
</dbReference>
<dbReference type="FunFam" id="3.40.50.1820:FF:000028">
    <property type="entry name" value="S9 family peptidase"/>
    <property type="match status" value="1"/>
</dbReference>
<feature type="domain" description="Peptidase S9 prolyl oligopeptidase catalytic" evidence="6">
    <location>
        <begin position="463"/>
        <end position="674"/>
    </location>
</feature>
<dbReference type="InterPro" id="IPR011042">
    <property type="entry name" value="6-blade_b-propeller_TolB-like"/>
</dbReference>
<keyword evidence="4" id="KW-0720">Serine protease</keyword>
<proteinExistence type="inferred from homology"/>
<dbReference type="InterPro" id="IPR011659">
    <property type="entry name" value="WD40"/>
</dbReference>
<dbReference type="PANTHER" id="PTHR42776:SF27">
    <property type="entry name" value="DIPEPTIDYL PEPTIDASE FAMILY MEMBER 6"/>
    <property type="match status" value="1"/>
</dbReference>
<dbReference type="Pfam" id="PF00326">
    <property type="entry name" value="Peptidase_S9"/>
    <property type="match status" value="1"/>
</dbReference>
<dbReference type="Proteomes" id="UP000273145">
    <property type="component" value="Chromosome"/>
</dbReference>
<sequence>MNKRPIQPEDLYGYQFISQPSISPSGTVAYVNQSVDRENNKYITHIRAAAMDGSGDQRLTDGEQDSAPQWSPDGSRLAFLRVARGVKQLHSAMFEQAAGSLHPVVQHTEVKHGVDAFVWSPDGRYIAFTSRVSLDAAREEADTEKTKEQANRKGYAFDRTTPKAEGRGWWDGLYTHLFVLELDSGNIASLVSGTWDISSPVWSPDSEAVSFVSKQPYSESASADLDLLHYSDVYTVRRSGGSPVKITDSSLLISQMAYSADGGQLALLASDRVYGSGSHQRLYVVSTEGGKPVRLAPELDMQLGNAALSDMKAAAPSAIPSFNWEYSPFGLFVLGTQAGCVHVYGFHADGSYRAVTHGQEKDVYQYTLAPDGSYLVVAALTSERPGELYRVDIETGKEQQLTRRNEEYMNSLQVRAPERFYFESTDGMEIHGWLLLPPGHVFEKKIPLILQIHGGPHAMYTGTFSHEMQTLAAQGNAVMWVNPRGSMGYGQYFAKACRGDFAGGDYRDLMEAVDELLSRYDFLDESRLGVTGGSYGGAMTNWIVAHTHRFRAAVTQRSISNWLSLYGTSDIGISYVEGVIGGNPAEHAELLWSRSPLAHAHRIETPLLILHGENDYRTPITQAEELYTTLKRYGKKTRLIRFPGSNHSLLKSGKPSLRVDSYNQVIWWFNQYLHEKE</sequence>